<dbReference type="GO" id="GO:0051301">
    <property type="term" value="P:cell division"/>
    <property type="evidence" value="ECO:0007669"/>
    <property type="project" value="UniProtKB-KW"/>
</dbReference>
<name>A0A813NUN7_9BILA</name>
<dbReference type="SMART" id="SM00028">
    <property type="entry name" value="TPR"/>
    <property type="match status" value="8"/>
</dbReference>
<dbReference type="EMBL" id="CAJNOC010000286">
    <property type="protein sequence ID" value="CAF0739094.1"/>
    <property type="molecule type" value="Genomic_DNA"/>
</dbReference>
<dbReference type="GO" id="GO:0005680">
    <property type="term" value="C:anaphase-promoting complex"/>
    <property type="evidence" value="ECO:0007669"/>
    <property type="project" value="InterPro"/>
</dbReference>
<evidence type="ECO:0000256" key="6">
    <source>
        <dbReference type="ARBA" id="ARBA00023306"/>
    </source>
</evidence>
<evidence type="ECO:0000256" key="2">
    <source>
        <dbReference type="ARBA" id="ARBA00022737"/>
    </source>
</evidence>
<dbReference type="Proteomes" id="UP000663879">
    <property type="component" value="Unassembled WGS sequence"/>
</dbReference>
<dbReference type="Pfam" id="PF13181">
    <property type="entry name" value="TPR_8"/>
    <property type="match status" value="1"/>
</dbReference>
<feature type="region of interest" description="Disordered" evidence="8">
    <location>
        <begin position="620"/>
        <end position="649"/>
    </location>
</feature>
<feature type="compositionally biased region" description="Polar residues" evidence="8">
    <location>
        <begin position="620"/>
        <end position="641"/>
    </location>
</feature>
<evidence type="ECO:0000259" key="9">
    <source>
        <dbReference type="Pfam" id="PF04049"/>
    </source>
</evidence>
<gene>
    <name evidence="10" type="ORF">OXX778_LOCUS3292</name>
</gene>
<keyword evidence="1" id="KW-0132">Cell division</keyword>
<dbReference type="PANTHER" id="PTHR12558:SF10">
    <property type="entry name" value="CELL DIVISION CYCLE PROTEIN 23 HOMOLOG"/>
    <property type="match status" value="1"/>
</dbReference>
<keyword evidence="2" id="KW-0677">Repeat</keyword>
<protein>
    <recommendedName>
        <fullName evidence="9">Cdc23 domain-containing protein</fullName>
    </recommendedName>
</protein>
<feature type="region of interest" description="Disordered" evidence="8">
    <location>
        <begin position="548"/>
        <end position="577"/>
    </location>
</feature>
<evidence type="ECO:0000256" key="7">
    <source>
        <dbReference type="PROSITE-ProRule" id="PRU00339"/>
    </source>
</evidence>
<dbReference type="GO" id="GO:0031145">
    <property type="term" value="P:anaphase-promoting complex-dependent catabolic process"/>
    <property type="evidence" value="ECO:0007669"/>
    <property type="project" value="TreeGrafter"/>
</dbReference>
<dbReference type="GO" id="GO:0016567">
    <property type="term" value="P:protein ubiquitination"/>
    <property type="evidence" value="ECO:0007669"/>
    <property type="project" value="TreeGrafter"/>
</dbReference>
<dbReference type="Pfam" id="PF13414">
    <property type="entry name" value="TPR_11"/>
    <property type="match status" value="1"/>
</dbReference>
<keyword evidence="3" id="KW-0498">Mitosis</keyword>
<keyword evidence="5 7" id="KW-0802">TPR repeat</keyword>
<feature type="compositionally biased region" description="Polar residues" evidence="8">
    <location>
        <begin position="553"/>
        <end position="577"/>
    </location>
</feature>
<evidence type="ECO:0000256" key="8">
    <source>
        <dbReference type="SAM" id="MobiDB-lite"/>
    </source>
</evidence>
<dbReference type="PROSITE" id="PS50005">
    <property type="entry name" value="TPR"/>
    <property type="match status" value="3"/>
</dbReference>
<feature type="repeat" description="TPR" evidence="7">
    <location>
        <begin position="317"/>
        <end position="350"/>
    </location>
</feature>
<feature type="domain" description="Cdc23" evidence="9">
    <location>
        <begin position="16"/>
        <end position="256"/>
    </location>
</feature>
<dbReference type="PANTHER" id="PTHR12558">
    <property type="entry name" value="CELL DIVISION CYCLE 16,23,27"/>
    <property type="match status" value="1"/>
</dbReference>
<accession>A0A813NUN7</accession>
<dbReference type="GO" id="GO:0045842">
    <property type="term" value="P:positive regulation of mitotic metaphase/anaphase transition"/>
    <property type="evidence" value="ECO:0007669"/>
    <property type="project" value="TreeGrafter"/>
</dbReference>
<keyword evidence="6" id="KW-0131">Cell cycle</keyword>
<dbReference type="Gene3D" id="1.25.40.10">
    <property type="entry name" value="Tetratricopeptide repeat domain"/>
    <property type="match status" value="2"/>
</dbReference>
<dbReference type="Pfam" id="PF04049">
    <property type="entry name" value="ANAPC8"/>
    <property type="match status" value="1"/>
</dbReference>
<keyword evidence="4" id="KW-0833">Ubl conjugation pathway</keyword>
<sequence length="661" mass="76360">MSSLKIILNKTNTSDIAKELQSCIITYDYYGLSRTQKWCCEMLSSIEDYIPNEDALKLDFNEIVGSKEFVKFKLAMSYFDLKEYQRAAYYLEDCESQPSYFLHIYSKYMAIMKKNADNKADLFNNIDPDYLNSLQSLRSTLSSKYYKKQLDAFGLYVYAIVLNKLKLYDEAINILIESIKKRPSLWCSWIELASLVKSIETLNSLNHNALPQHWMKDLFLANCYMELSLSEEALNIYSVYCQKGFAKSIYIKSQMAKCYDNLREGRECKQTFEFIRKLDPYNLDFMDIYSNVLFVLEEHVQLAILAQEACEIDKYKPESCCIIGNYYSLQNEHHKAVSYFQRALKLNSNYLQAWTLMGHEFMELKNSTSAIQSYTNAIDLNPKDYRAWYGLGQTYEILKLYSYSLYYYKQAYLLRPNDSRFIVALGDVYAKLEKWDEAKRCYIKAYTVGDYEGSSLCKLAKVYEKLNEPINVAIAYDQFTEDQKILKTNSTLLNQELSQAYKYLANFYLKKMKLDQAYEAATKCLDFPETRQEAQSILSQIAQARNSIKEQESATGSGSSNVDMEIGSSNTQSDNGLLNVNRINQRGLSPSLIVLDNSDNPNINDTNISINTMNINQNTESSQGTSVEAQVNSNSTHIQQDSDSESEHFFSNFNIKKRTLN</sequence>
<proteinExistence type="predicted"/>
<evidence type="ECO:0000313" key="11">
    <source>
        <dbReference type="Proteomes" id="UP000663879"/>
    </source>
</evidence>
<dbReference type="OrthoDB" id="10262026at2759"/>
<evidence type="ECO:0000313" key="10">
    <source>
        <dbReference type="EMBL" id="CAF0739094.1"/>
    </source>
</evidence>
<dbReference type="InterPro" id="IPR019734">
    <property type="entry name" value="TPR_rpt"/>
</dbReference>
<evidence type="ECO:0000256" key="5">
    <source>
        <dbReference type="ARBA" id="ARBA00022803"/>
    </source>
</evidence>
<evidence type="ECO:0000256" key="3">
    <source>
        <dbReference type="ARBA" id="ARBA00022776"/>
    </source>
</evidence>
<dbReference type="SUPFAM" id="SSF48452">
    <property type="entry name" value="TPR-like"/>
    <property type="match status" value="1"/>
</dbReference>
<evidence type="ECO:0000256" key="4">
    <source>
        <dbReference type="ARBA" id="ARBA00022786"/>
    </source>
</evidence>
<feature type="repeat" description="TPR" evidence="7">
    <location>
        <begin position="351"/>
        <end position="384"/>
    </location>
</feature>
<dbReference type="InterPro" id="IPR007192">
    <property type="entry name" value="APC8"/>
</dbReference>
<comment type="caution">
    <text evidence="10">The sequence shown here is derived from an EMBL/GenBank/DDBJ whole genome shotgun (WGS) entry which is preliminary data.</text>
</comment>
<organism evidence="10 11">
    <name type="scientific">Brachionus calyciflorus</name>
    <dbReference type="NCBI Taxonomy" id="104777"/>
    <lineage>
        <taxon>Eukaryota</taxon>
        <taxon>Metazoa</taxon>
        <taxon>Spiralia</taxon>
        <taxon>Gnathifera</taxon>
        <taxon>Rotifera</taxon>
        <taxon>Eurotatoria</taxon>
        <taxon>Monogononta</taxon>
        <taxon>Pseudotrocha</taxon>
        <taxon>Ploima</taxon>
        <taxon>Brachionidae</taxon>
        <taxon>Brachionus</taxon>
    </lineage>
</organism>
<evidence type="ECO:0000256" key="1">
    <source>
        <dbReference type="ARBA" id="ARBA00022618"/>
    </source>
</evidence>
<keyword evidence="11" id="KW-1185">Reference proteome</keyword>
<feature type="repeat" description="TPR" evidence="7">
    <location>
        <begin position="385"/>
        <end position="418"/>
    </location>
</feature>
<reference evidence="10" key="1">
    <citation type="submission" date="2021-02" db="EMBL/GenBank/DDBJ databases">
        <authorList>
            <person name="Nowell W R."/>
        </authorList>
    </citation>
    <scope>NUCLEOTIDE SEQUENCE</scope>
    <source>
        <strain evidence="10">Ploen Becks lab</strain>
    </source>
</reference>
<dbReference type="InterPro" id="IPR011990">
    <property type="entry name" value="TPR-like_helical_dom_sf"/>
</dbReference>
<dbReference type="AlphaFoldDB" id="A0A813NUN7"/>